<dbReference type="SUPFAM" id="SSF52309">
    <property type="entry name" value="N-(deoxy)ribosyltransferase-like"/>
    <property type="match status" value="1"/>
</dbReference>
<reference evidence="8" key="1">
    <citation type="submission" date="2025-08" db="UniProtKB">
        <authorList>
            <consortium name="RefSeq"/>
        </authorList>
    </citation>
    <scope>IDENTIFICATION</scope>
</reference>
<dbReference type="PANTHER" id="PTHR10912">
    <property type="entry name" value="ADP-RIBOSYL CYCLASE"/>
    <property type="match status" value="1"/>
</dbReference>
<gene>
    <name evidence="8" type="primary">LOC136088926</name>
</gene>
<dbReference type="GeneID" id="136088926"/>
<dbReference type="Gene3D" id="3.40.50.720">
    <property type="entry name" value="NAD(P)-binding Rossmann-like Domain"/>
    <property type="match status" value="1"/>
</dbReference>
<feature type="signal peptide" evidence="6">
    <location>
        <begin position="1"/>
        <end position="22"/>
    </location>
</feature>
<keyword evidence="7" id="KW-1185">Reference proteome</keyword>
<evidence type="ECO:0000313" key="8">
    <source>
        <dbReference type="RefSeq" id="XP_065670175.1"/>
    </source>
</evidence>
<keyword evidence="5" id="KW-1015">Disulfide bond</keyword>
<evidence type="ECO:0000256" key="2">
    <source>
        <dbReference type="ARBA" id="ARBA00022679"/>
    </source>
</evidence>
<dbReference type="Gene3D" id="1.20.82.10">
    <property type="entry name" value="ADP Ribosyl Cyclase, Chain A, domain 1"/>
    <property type="match status" value="1"/>
</dbReference>
<keyword evidence="4" id="KW-0520">NAD</keyword>
<comment type="similarity">
    <text evidence="1">Belongs to the ADP-ribosyl cyclase family.</text>
</comment>
<evidence type="ECO:0000256" key="1">
    <source>
        <dbReference type="ARBA" id="ARBA00005406"/>
    </source>
</evidence>
<keyword evidence="2" id="KW-0808">Transferase</keyword>
<keyword evidence="6" id="KW-0732">Signal</keyword>
<feature type="chain" id="PRO_5045668470" evidence="6">
    <location>
        <begin position="23"/>
        <end position="280"/>
    </location>
</feature>
<dbReference type="Pfam" id="PF02267">
    <property type="entry name" value="Rib_hydrolayse"/>
    <property type="match status" value="1"/>
</dbReference>
<evidence type="ECO:0000256" key="3">
    <source>
        <dbReference type="ARBA" id="ARBA00022801"/>
    </source>
</evidence>
<sequence length="280" mass="32164">MNQLTTFKILATFCVCISFICTLPSSYKTLKDIIINRCNDFQKKYTNDHELALKKRINCNTLWNTFLNSFSGKDICQIKSYDELFKSIKLKPIKNKALFWSGTNYIAHNFTEIKKNFYTLEDTFPGYIANNWNWCVLLEIDNKKCKKNCGYKSNGEPYWKKASETFAASAEGTAYVMLNGNNPKKAVDPTSIFAQVEIPVLKKKSNIEQLVFFVVNDQNTKAQENCSKGSLKNLMINLKKEKKKTECYDNPKKSDILNATVSLICKLKPTAYDCTSNQYH</sequence>
<evidence type="ECO:0000256" key="4">
    <source>
        <dbReference type="ARBA" id="ARBA00023027"/>
    </source>
</evidence>
<evidence type="ECO:0000256" key="5">
    <source>
        <dbReference type="ARBA" id="ARBA00023157"/>
    </source>
</evidence>
<dbReference type="PANTHER" id="PTHR10912:SF7">
    <property type="entry name" value="ADP-RIBOSYL CYCLASE_CYCLIC ADP-RIBOSE HYDROLASE"/>
    <property type="match status" value="1"/>
</dbReference>
<name>A0ABM4D787_HYDVU</name>
<proteinExistence type="inferred from homology"/>
<dbReference type="Proteomes" id="UP001652625">
    <property type="component" value="Chromosome 12"/>
</dbReference>
<evidence type="ECO:0000256" key="6">
    <source>
        <dbReference type="SAM" id="SignalP"/>
    </source>
</evidence>
<accession>A0ABM4D787</accession>
<protein>
    <submittedName>
        <fullName evidence="8">ADP-ribosyl cyclase/cyclic ADP-ribose hydrolase-like</fullName>
    </submittedName>
</protein>
<dbReference type="RefSeq" id="XP_065670175.1">
    <property type="nucleotide sequence ID" value="XM_065814103.1"/>
</dbReference>
<dbReference type="InterPro" id="IPR003193">
    <property type="entry name" value="ADP-ribosyl_cyclase"/>
</dbReference>
<evidence type="ECO:0000313" key="7">
    <source>
        <dbReference type="Proteomes" id="UP001652625"/>
    </source>
</evidence>
<organism evidence="7 8">
    <name type="scientific">Hydra vulgaris</name>
    <name type="common">Hydra</name>
    <name type="synonym">Hydra attenuata</name>
    <dbReference type="NCBI Taxonomy" id="6087"/>
    <lineage>
        <taxon>Eukaryota</taxon>
        <taxon>Metazoa</taxon>
        <taxon>Cnidaria</taxon>
        <taxon>Hydrozoa</taxon>
        <taxon>Hydroidolina</taxon>
        <taxon>Anthoathecata</taxon>
        <taxon>Aplanulata</taxon>
        <taxon>Hydridae</taxon>
        <taxon>Hydra</taxon>
    </lineage>
</organism>
<keyword evidence="3" id="KW-0378">Hydrolase</keyword>